<dbReference type="InterPro" id="IPR007642">
    <property type="entry name" value="RNA_pol_Rpb2_2"/>
</dbReference>
<dbReference type="EMBL" id="DTBX01000083">
    <property type="protein sequence ID" value="HGQ55286.1"/>
    <property type="molecule type" value="Genomic_DNA"/>
</dbReference>
<keyword evidence="1 6" id="KW-0240">DNA-directed RNA polymerase</keyword>
<dbReference type="Gene3D" id="2.40.270.10">
    <property type="entry name" value="DNA-directed RNA polymerase, subunit 2, domain 6"/>
    <property type="match status" value="3"/>
</dbReference>
<dbReference type="FunFam" id="3.90.1800.10:FF:000001">
    <property type="entry name" value="DNA-directed RNA polymerase subunit beta"/>
    <property type="match status" value="1"/>
</dbReference>
<evidence type="ECO:0000259" key="11">
    <source>
        <dbReference type="Pfam" id="PF04560"/>
    </source>
</evidence>
<keyword evidence="3 6" id="KW-0548">Nucleotidyltransferase</keyword>
<feature type="domain" description="RNA polymerase beta subunit protrusion" evidence="13">
    <location>
        <begin position="18"/>
        <end position="422"/>
    </location>
</feature>
<comment type="function">
    <text evidence="6 8">DNA-dependent RNA polymerase catalyzes the transcription of DNA into RNA using the four ribonucleoside triphosphates as substrates.</text>
</comment>
<dbReference type="Gene3D" id="2.30.150.10">
    <property type="entry name" value="DNA-directed RNA polymerase, beta subunit, external 1 domain"/>
    <property type="match status" value="1"/>
</dbReference>
<protein>
    <recommendedName>
        <fullName evidence="6 8">DNA-directed RNA polymerase subunit beta</fullName>
        <shortName evidence="6">RNAP subunit beta</shortName>
        <ecNumber evidence="6 8">2.7.7.6</ecNumber>
    </recommendedName>
    <alternativeName>
        <fullName evidence="6">RNA polymerase subunit beta</fullName>
    </alternativeName>
    <alternativeName>
        <fullName evidence="6">Transcriptase subunit beta</fullName>
    </alternativeName>
</protein>
<dbReference type="SUPFAM" id="SSF64484">
    <property type="entry name" value="beta and beta-prime subunits of DNA dependent RNA-polymerase"/>
    <property type="match status" value="1"/>
</dbReference>
<accession>A0A7C4VZP7</accession>
<dbReference type="GO" id="GO:0003677">
    <property type="term" value="F:DNA binding"/>
    <property type="evidence" value="ECO:0007669"/>
    <property type="project" value="UniProtKB-UniRule"/>
</dbReference>
<sequence length="1235" mass="141531">MNKKNFTKFNHSLEIPPLLSIQLESYRQFFQFDKLPEKREDIGLQKVFKELFPIVDTHHKRFILDFVKYEIKEPRYSPEEALQKGLSYDAPFYVTFRFVRGESVKGKEEFKIKDVIEQDIYLFNLPLMTNEGTFIVNGNERVVVNQLHRAPGVYLIREKGEHSLLLVPLRGAWFEMIISRDNDFSVLLDRKKRLPLFLFLQALGYSPEEVLERIYPDRIMEKEIEIGDMIAEKTEFEAVPLGEIVTEGILEFLQKQGKTRLKCVKRGAPGIKIIHNILKAHSFVDEKEALEKIFRKLRGTEPQQIQVAKSLIEGSLFDVARFDLGKCGRFRLNQTFNENIPLEKTNFEKEELFKLIRRLLEFYEREIPPDDIDHLAARRVRSVGELIEPYFRNALFNLASQVKEKILQIGVNKINSLREIIQGKPVEGQILKFFTQHPLCQYMEQVNPLSSLIHKRRVSALGPGGLTKETAGFEVRDVHYSHYGRICPIETPEGANIGLINTIATYTKINEFGFLTTPYWRVKNGIVTKEIVYLAPYEEENYKIAQFTTPLNEERQIINKEVVVRYRGDIITVPREEVDFMDVSPKQLFSPSTVMIPFLEHNDADRALMGANMQRQAVPLLKPEKPLVATGVEEQWARESGAVIIAEEDGEVIKVDSERILIKTAKGLKEYRLKKFKKTNQYTCYNQIPKVKKGMKVKKGDLLADGPCTDEGQLALGKNILVAFLPWRGYNYEDAIVISENLLKEDTFTSIQILEFDIQARETKLGPEEITRDIPGATEEDLAHLDKFGIVRIGTEVAPGDILVGRITPRGETEFMPEEKLLRAIFGEKAANVRDTSLRVEPGVYGTVIDVQIFTRRTDDPLAKEVFKRREEELEKRFNEKREFIVQERNEKLKSILLNVVVTKNIKDKKSKKIILKEGEKITEEFFISNKIDKIRLEDLIDVAKSEEKREEIKKIFEEFEKAIEVIEDEKEKEYNKLKVGDELPSGVLKWIRVYIAQKRKISVGDKLAGRHGNKGVIAKILPVEDMPYLPDGTPVDMVLNPLGVPSRMNIGQILETALGWAMKASGCQAITPIFEGATIKEIKEELKKAGLPEDGKITLYDGRTGLPFKEKAVVGYIYMMKLIHMVDDKIHARSVGRYSLITQQPLGGKAQFGGQRFGEMEVWALEAYGAAYTLQEMLTIKSDDVEGRIELFESLIKGTNPPTPKIPASFSVLVKELRGLCLDLVPINFEKEKR</sequence>
<feature type="coiled-coil region" evidence="9">
    <location>
        <begin position="943"/>
        <end position="977"/>
    </location>
</feature>
<dbReference type="NCBIfam" id="NF001616">
    <property type="entry name" value="PRK00405.1"/>
    <property type="match status" value="1"/>
</dbReference>
<evidence type="ECO:0000256" key="6">
    <source>
        <dbReference type="HAMAP-Rule" id="MF_01321"/>
    </source>
</evidence>
<comment type="subunit">
    <text evidence="6 8">The RNAP catalytic core consists of 2 alpha, 1 beta, 1 beta' and 1 omega subunit. When a sigma factor is associated with the core the holoenzyme is formed, which can initiate transcription.</text>
</comment>
<dbReference type="Gene3D" id="2.40.50.100">
    <property type="match status" value="1"/>
</dbReference>
<dbReference type="InterPro" id="IPR010243">
    <property type="entry name" value="RNA_pol_bsu_bac"/>
</dbReference>
<evidence type="ECO:0000259" key="10">
    <source>
        <dbReference type="Pfam" id="PF00562"/>
    </source>
</evidence>
<gene>
    <name evidence="6 17" type="primary">rpoB</name>
    <name evidence="17" type="ORF">ENT60_01625</name>
    <name evidence="16" type="ORF">ENU28_02345</name>
</gene>
<evidence type="ECO:0000256" key="1">
    <source>
        <dbReference type="ARBA" id="ARBA00022478"/>
    </source>
</evidence>
<dbReference type="CDD" id="cd00653">
    <property type="entry name" value="RNA_pol_B_RPB2"/>
    <property type="match status" value="1"/>
</dbReference>
<dbReference type="GO" id="GO:0003899">
    <property type="term" value="F:DNA-directed RNA polymerase activity"/>
    <property type="evidence" value="ECO:0007669"/>
    <property type="project" value="UniProtKB-UniRule"/>
</dbReference>
<dbReference type="InterPro" id="IPR007121">
    <property type="entry name" value="RNA_pol_bsu_CS"/>
</dbReference>
<proteinExistence type="inferred from homology"/>
<dbReference type="Gene3D" id="3.90.1800.10">
    <property type="entry name" value="RNA polymerase alpha subunit dimerisation domain"/>
    <property type="match status" value="1"/>
</dbReference>
<evidence type="ECO:0000256" key="9">
    <source>
        <dbReference type="SAM" id="Coils"/>
    </source>
</evidence>
<evidence type="ECO:0000256" key="4">
    <source>
        <dbReference type="ARBA" id="ARBA00023163"/>
    </source>
</evidence>
<evidence type="ECO:0000256" key="2">
    <source>
        <dbReference type="ARBA" id="ARBA00022679"/>
    </source>
</evidence>
<dbReference type="InterPro" id="IPR007641">
    <property type="entry name" value="RNA_pol_Rpb2_7"/>
</dbReference>
<evidence type="ECO:0000256" key="8">
    <source>
        <dbReference type="RuleBase" id="RU363031"/>
    </source>
</evidence>
<evidence type="ECO:0000313" key="17">
    <source>
        <dbReference type="EMBL" id="HGU47248.1"/>
    </source>
</evidence>
<feature type="domain" description="RNA polymerase Rpb2" evidence="11">
    <location>
        <begin position="1154"/>
        <end position="1225"/>
    </location>
</feature>
<dbReference type="PROSITE" id="PS01166">
    <property type="entry name" value="RNA_POL_BETA"/>
    <property type="match status" value="1"/>
</dbReference>
<comment type="catalytic activity">
    <reaction evidence="5 6 8">
        <text>RNA(n) + a ribonucleoside 5'-triphosphate = RNA(n+1) + diphosphate</text>
        <dbReference type="Rhea" id="RHEA:21248"/>
        <dbReference type="Rhea" id="RHEA-COMP:14527"/>
        <dbReference type="Rhea" id="RHEA-COMP:17342"/>
        <dbReference type="ChEBI" id="CHEBI:33019"/>
        <dbReference type="ChEBI" id="CHEBI:61557"/>
        <dbReference type="ChEBI" id="CHEBI:140395"/>
        <dbReference type="EC" id="2.7.7.6"/>
    </reaction>
</comment>
<evidence type="ECO:0000256" key="5">
    <source>
        <dbReference type="ARBA" id="ARBA00048552"/>
    </source>
</evidence>
<dbReference type="InterPro" id="IPR019462">
    <property type="entry name" value="DNA-dir_RNA_pol_bsu_external_1"/>
</dbReference>
<dbReference type="Gene3D" id="3.90.1110.10">
    <property type="entry name" value="RNA polymerase Rpb2, domain 2"/>
    <property type="match status" value="2"/>
</dbReference>
<dbReference type="InterPro" id="IPR014724">
    <property type="entry name" value="RNA_pol_RPB2_OB-fold"/>
</dbReference>
<feature type="domain" description="RNA polymerase Rpb2" evidence="12">
    <location>
        <begin position="275"/>
        <end position="381"/>
    </location>
</feature>
<dbReference type="InterPro" id="IPR037034">
    <property type="entry name" value="RNA_pol_Rpb2_2_sf"/>
</dbReference>
<keyword evidence="9" id="KW-0175">Coiled coil</keyword>
<dbReference type="InterPro" id="IPR007120">
    <property type="entry name" value="DNA-dir_RNAP_su2_dom"/>
</dbReference>
<reference evidence="17" key="1">
    <citation type="journal article" date="2020" name="mSystems">
        <title>Genome- and Community-Level Interaction Insights into Carbon Utilization and Element Cycling Functions of Hydrothermarchaeota in Hydrothermal Sediment.</title>
        <authorList>
            <person name="Zhou Z."/>
            <person name="Liu Y."/>
            <person name="Xu W."/>
            <person name="Pan J."/>
            <person name="Luo Z.H."/>
            <person name="Li M."/>
        </authorList>
    </citation>
    <scope>NUCLEOTIDE SEQUENCE [LARGE SCALE GENOMIC DNA]</scope>
    <source>
        <strain evidence="17">SpSt-594</strain>
        <strain evidence="16">SpSt-655</strain>
    </source>
</reference>
<dbReference type="HAMAP" id="MF_01321">
    <property type="entry name" value="RNApol_bact_RpoB"/>
    <property type="match status" value="1"/>
</dbReference>
<comment type="caution">
    <text evidence="17">The sequence shown here is derived from an EMBL/GenBank/DDBJ whole genome shotgun (WGS) entry which is preliminary data.</text>
</comment>
<evidence type="ECO:0000256" key="3">
    <source>
        <dbReference type="ARBA" id="ARBA00022695"/>
    </source>
</evidence>
<dbReference type="InterPro" id="IPR042107">
    <property type="entry name" value="DNA-dir_RNA_pol_bsu_ext_1_sf"/>
</dbReference>
<evidence type="ECO:0000256" key="7">
    <source>
        <dbReference type="RuleBase" id="RU000434"/>
    </source>
</evidence>
<dbReference type="InterPro" id="IPR037033">
    <property type="entry name" value="DNA-dir_RNAP_su2_hyb_sf"/>
</dbReference>
<dbReference type="Pfam" id="PF04561">
    <property type="entry name" value="RNA_pol_Rpb2_2"/>
    <property type="match status" value="1"/>
</dbReference>
<feature type="domain" description="RNA polymerase Rpb2" evidence="14">
    <location>
        <begin position="441"/>
        <end position="509"/>
    </location>
</feature>
<dbReference type="InterPro" id="IPR007644">
    <property type="entry name" value="RNA_pol_bsu_protrusion"/>
</dbReference>
<dbReference type="AlphaFoldDB" id="A0A7C4VZP7"/>
<dbReference type="EMBL" id="DSZH01000074">
    <property type="protein sequence ID" value="HGU47248.1"/>
    <property type="molecule type" value="Genomic_DNA"/>
</dbReference>
<dbReference type="Pfam" id="PF04565">
    <property type="entry name" value="RNA_pol_Rpb2_3"/>
    <property type="match status" value="1"/>
</dbReference>
<dbReference type="Pfam" id="PF04560">
    <property type="entry name" value="RNA_pol_Rpb2_7"/>
    <property type="match status" value="1"/>
</dbReference>
<name>A0A7C4VZP7_UNCW3</name>
<dbReference type="Gene3D" id="2.40.50.150">
    <property type="match status" value="1"/>
</dbReference>
<dbReference type="Pfam" id="PF10385">
    <property type="entry name" value="RNA_pol_Rpb2_45"/>
    <property type="match status" value="1"/>
</dbReference>
<dbReference type="PANTHER" id="PTHR20856">
    <property type="entry name" value="DNA-DIRECTED RNA POLYMERASE I SUBUNIT 2"/>
    <property type="match status" value="1"/>
</dbReference>
<dbReference type="GO" id="GO:0006351">
    <property type="term" value="P:DNA-templated transcription"/>
    <property type="evidence" value="ECO:0007669"/>
    <property type="project" value="UniProtKB-UniRule"/>
</dbReference>
<dbReference type="EC" id="2.7.7.6" evidence="6 8"/>
<keyword evidence="4 6" id="KW-0804">Transcription</keyword>
<evidence type="ECO:0000259" key="13">
    <source>
        <dbReference type="Pfam" id="PF04563"/>
    </source>
</evidence>
<dbReference type="Pfam" id="PF00562">
    <property type="entry name" value="RNA_pol_Rpb2_6"/>
    <property type="match status" value="1"/>
</dbReference>
<dbReference type="Pfam" id="PF04563">
    <property type="entry name" value="RNA_pol_Rpb2_1"/>
    <property type="match status" value="1"/>
</dbReference>
<dbReference type="NCBIfam" id="TIGR02013">
    <property type="entry name" value="rpoB"/>
    <property type="match status" value="1"/>
</dbReference>
<evidence type="ECO:0000259" key="15">
    <source>
        <dbReference type="Pfam" id="PF10385"/>
    </source>
</evidence>
<comment type="similarity">
    <text evidence="6 7">Belongs to the RNA polymerase beta chain family.</text>
</comment>
<dbReference type="InterPro" id="IPR015712">
    <property type="entry name" value="DNA-dir_RNA_pol_su2"/>
</dbReference>
<dbReference type="GO" id="GO:0000428">
    <property type="term" value="C:DNA-directed RNA polymerase complex"/>
    <property type="evidence" value="ECO:0007669"/>
    <property type="project" value="UniProtKB-KW"/>
</dbReference>
<dbReference type="Gene3D" id="3.90.1100.10">
    <property type="match status" value="2"/>
</dbReference>
<dbReference type="InterPro" id="IPR007645">
    <property type="entry name" value="RNA_pol_Rpb2_3"/>
</dbReference>
<feature type="domain" description="DNA-directed RNA polymerase beta subunit external 1" evidence="15">
    <location>
        <begin position="519"/>
        <end position="584"/>
    </location>
</feature>
<dbReference type="GO" id="GO:0032549">
    <property type="term" value="F:ribonucleoside binding"/>
    <property type="evidence" value="ECO:0007669"/>
    <property type="project" value="InterPro"/>
</dbReference>
<organism evidence="17">
    <name type="scientific">candidate division WOR-3 bacterium</name>
    <dbReference type="NCBI Taxonomy" id="2052148"/>
    <lineage>
        <taxon>Bacteria</taxon>
        <taxon>Bacteria division WOR-3</taxon>
    </lineage>
</organism>
<evidence type="ECO:0000313" key="16">
    <source>
        <dbReference type="EMBL" id="HGQ55286.1"/>
    </source>
</evidence>
<evidence type="ECO:0000259" key="12">
    <source>
        <dbReference type="Pfam" id="PF04561"/>
    </source>
</evidence>
<evidence type="ECO:0000259" key="14">
    <source>
        <dbReference type="Pfam" id="PF04565"/>
    </source>
</evidence>
<keyword evidence="2 6" id="KW-0808">Transferase</keyword>
<feature type="domain" description="DNA-directed RNA polymerase subunit 2 hybrid-binding" evidence="10">
    <location>
        <begin position="646"/>
        <end position="1152"/>
    </location>
</feature>